<dbReference type="InterPro" id="IPR023213">
    <property type="entry name" value="CAT-like_dom_sf"/>
</dbReference>
<dbReference type="STRING" id="578459.A0A194SBM9"/>
<dbReference type="AlphaFoldDB" id="A0A194SBM9"/>
<name>A0A194SBM9_RHOGW</name>
<evidence type="ECO:0000313" key="2">
    <source>
        <dbReference type="Proteomes" id="UP000053890"/>
    </source>
</evidence>
<gene>
    <name evidence="1" type="ORF">RHOBADRAFT_51660</name>
</gene>
<dbReference type="EMBL" id="KQ474074">
    <property type="protein sequence ID" value="KPV77860.1"/>
    <property type="molecule type" value="Genomic_DNA"/>
</dbReference>
<proteinExistence type="predicted"/>
<dbReference type="OrthoDB" id="2528526at2759"/>
<dbReference type="RefSeq" id="XP_018273909.1">
    <property type="nucleotide sequence ID" value="XM_018415950.1"/>
</dbReference>
<reference evidence="1 2" key="1">
    <citation type="journal article" date="2015" name="Front. Microbiol.">
        <title>Genome sequence of the plant growth promoting endophytic yeast Rhodotorula graminis WP1.</title>
        <authorList>
            <person name="Firrincieli A."/>
            <person name="Otillar R."/>
            <person name="Salamov A."/>
            <person name="Schmutz J."/>
            <person name="Khan Z."/>
            <person name="Redman R.S."/>
            <person name="Fleck N.D."/>
            <person name="Lindquist E."/>
            <person name="Grigoriev I.V."/>
            <person name="Doty S.L."/>
        </authorList>
    </citation>
    <scope>NUCLEOTIDE SEQUENCE [LARGE SCALE GENOMIC DNA]</scope>
    <source>
        <strain evidence="1 2">WP1</strain>
    </source>
</reference>
<dbReference type="Gene3D" id="3.30.559.10">
    <property type="entry name" value="Chloramphenicol acetyltransferase-like domain"/>
    <property type="match status" value="2"/>
</dbReference>
<dbReference type="GeneID" id="28976398"/>
<accession>A0A194SBM9</accession>
<organism evidence="1 2">
    <name type="scientific">Rhodotorula graminis (strain WP1)</name>
    <dbReference type="NCBI Taxonomy" id="578459"/>
    <lineage>
        <taxon>Eukaryota</taxon>
        <taxon>Fungi</taxon>
        <taxon>Dikarya</taxon>
        <taxon>Basidiomycota</taxon>
        <taxon>Pucciniomycotina</taxon>
        <taxon>Microbotryomycetes</taxon>
        <taxon>Sporidiobolales</taxon>
        <taxon>Sporidiobolaceae</taxon>
        <taxon>Rhodotorula</taxon>
    </lineage>
</organism>
<protein>
    <submittedName>
        <fullName evidence="1">Uncharacterized protein</fullName>
    </submittedName>
</protein>
<keyword evidence="2" id="KW-1185">Reference proteome</keyword>
<sequence>MLVPLSPIDNAVADMGITCGYVFARPAGAASDDAGTALLAELEAATRRVVAKWPLLQGHAVWQKEKGIWGVDVPDEPLTTSRPFLFSSTRIAKPYAKAASLSAPLEPLERTSSPCAFQPAHKLSFFRSASLPTTFAGYAKSHASFLAVHATLFADVVAVGLTAPHGLVDATGLGWAVRALGAELHGEAWAVPPLAMDAQGDNVLAVGLEAIKRGPERTRDGELDGGAVALEGDEDDGDVESSAAKHALAGWVSASSLKNVACFLANYAWEKLRNHDEPRHVFLSRRAVDALVDSVKAEVRRETGGKEWVSTGDVLTAWALKAVHADEATSHTAAAVSPVFALRDLLSLASYPHNAVAPYPFSPSPIPLSTLATTSIGSLALTHRRSLDKARTRPFVRATLARMDELAWSNGGQVPIMPARAWPWHLGWVGALAARRRRSGTSSRTGGDEEHEAPSHHWIVSNQMVSGLADLTLPASLFDVAASSGAPRSKASSASSSSSTSRPVDLALLGFYVRITATIKDHQAFRFQVNAEGVFLEGSMRRTRWRALGRAVERLERDFGHAAAATAVASEK</sequence>
<evidence type="ECO:0000313" key="1">
    <source>
        <dbReference type="EMBL" id="KPV77860.1"/>
    </source>
</evidence>
<dbReference type="Proteomes" id="UP000053890">
    <property type="component" value="Unassembled WGS sequence"/>
</dbReference>